<dbReference type="RefSeq" id="WP_073078178.1">
    <property type="nucleotide sequence ID" value="NZ_FRBL01000001.1"/>
</dbReference>
<dbReference type="PRINTS" id="PR00080">
    <property type="entry name" value="SDRFAMILY"/>
</dbReference>
<dbReference type="InterPro" id="IPR002347">
    <property type="entry name" value="SDR_fam"/>
</dbReference>
<evidence type="ECO:0000313" key="2">
    <source>
        <dbReference type="EMBL" id="SHK97999.1"/>
    </source>
</evidence>
<sequence>MDLYLQHKTAVVTGASQGLGRSIVKTLAAEGVKVLATARNEALLLSLQSEIKAEGGVVPEILVQDFTAPGGPAAIAAAALQALGHVDILINNAGASRPLGPIAPEEEWEAAFTLDFHHHRQLTQALLPQFMERKQGAILNLISTYELRSINGSAVAKAAIASWSKALAGELASQGIRVNCLQPGIIDSAQIRRIFPGDERKKFAEREIPMGDFGEPEDIANMATFLVSPRAKYVTGTVAVVDGGMRRYAF</sequence>
<evidence type="ECO:0000256" key="1">
    <source>
        <dbReference type="ARBA" id="ARBA00006484"/>
    </source>
</evidence>
<dbReference type="Pfam" id="PF13561">
    <property type="entry name" value="adh_short_C2"/>
    <property type="match status" value="1"/>
</dbReference>
<reference evidence="2 3" key="1">
    <citation type="submission" date="2016-11" db="EMBL/GenBank/DDBJ databases">
        <authorList>
            <person name="Jaros S."/>
            <person name="Januszkiewicz K."/>
            <person name="Wedrychowicz H."/>
        </authorList>
    </citation>
    <scope>NUCLEOTIDE SEQUENCE [LARGE SCALE GENOMIC DNA]</scope>
    <source>
        <strain evidence="2 3">DSM 27406</strain>
    </source>
</reference>
<dbReference type="STRING" id="1419482.SAMN05444266_101792"/>
<accession>A0A1M6WWR2</accession>
<gene>
    <name evidence="2" type="ORF">SAMN05444266_101792</name>
</gene>
<dbReference type="Proteomes" id="UP000184420">
    <property type="component" value="Unassembled WGS sequence"/>
</dbReference>
<dbReference type="PRINTS" id="PR00081">
    <property type="entry name" value="GDHRDH"/>
</dbReference>
<dbReference type="FunFam" id="3.40.50.720:FF:000084">
    <property type="entry name" value="Short-chain dehydrogenase reductase"/>
    <property type="match status" value="1"/>
</dbReference>
<dbReference type="OrthoDB" id="9804774at2"/>
<dbReference type="Gene3D" id="3.40.50.720">
    <property type="entry name" value="NAD(P)-binding Rossmann-like Domain"/>
    <property type="match status" value="1"/>
</dbReference>
<dbReference type="InterPro" id="IPR050259">
    <property type="entry name" value="SDR"/>
</dbReference>
<keyword evidence="3" id="KW-1185">Reference proteome</keyword>
<organism evidence="2 3">
    <name type="scientific">Chitinophaga jiangningensis</name>
    <dbReference type="NCBI Taxonomy" id="1419482"/>
    <lineage>
        <taxon>Bacteria</taxon>
        <taxon>Pseudomonadati</taxon>
        <taxon>Bacteroidota</taxon>
        <taxon>Chitinophagia</taxon>
        <taxon>Chitinophagales</taxon>
        <taxon>Chitinophagaceae</taxon>
        <taxon>Chitinophaga</taxon>
    </lineage>
</organism>
<name>A0A1M6WWR2_9BACT</name>
<evidence type="ECO:0000313" key="3">
    <source>
        <dbReference type="Proteomes" id="UP000184420"/>
    </source>
</evidence>
<dbReference type="PANTHER" id="PTHR42879:SF2">
    <property type="entry name" value="3-OXOACYL-[ACYL-CARRIER-PROTEIN] REDUCTASE FABG"/>
    <property type="match status" value="1"/>
</dbReference>
<proteinExistence type="inferred from homology"/>
<dbReference type="AlphaFoldDB" id="A0A1M6WWR2"/>
<protein>
    <submittedName>
        <fullName evidence="2">3-oxoacyl-[acyl-carrier protein] reductase</fullName>
    </submittedName>
</protein>
<dbReference type="EMBL" id="FRBL01000001">
    <property type="protein sequence ID" value="SHK97999.1"/>
    <property type="molecule type" value="Genomic_DNA"/>
</dbReference>
<dbReference type="InterPro" id="IPR036291">
    <property type="entry name" value="NAD(P)-bd_dom_sf"/>
</dbReference>
<dbReference type="SUPFAM" id="SSF51735">
    <property type="entry name" value="NAD(P)-binding Rossmann-fold domains"/>
    <property type="match status" value="1"/>
</dbReference>
<dbReference type="PANTHER" id="PTHR42879">
    <property type="entry name" value="3-OXOACYL-(ACYL-CARRIER-PROTEIN) REDUCTASE"/>
    <property type="match status" value="1"/>
</dbReference>
<comment type="similarity">
    <text evidence="1">Belongs to the short-chain dehydrogenases/reductases (SDR) family.</text>
</comment>